<accession>A0A5J6WG65</accession>
<gene>
    <name evidence="2" type="ORF">FR932_03430</name>
</gene>
<feature type="domain" description="Amine oxidase" evidence="1">
    <location>
        <begin position="12"/>
        <end position="276"/>
    </location>
</feature>
<dbReference type="AlphaFoldDB" id="A0A5J6WG65"/>
<dbReference type="InterPro" id="IPR002937">
    <property type="entry name" value="Amino_oxidase"/>
</dbReference>
<dbReference type="SUPFAM" id="SSF51905">
    <property type="entry name" value="FAD/NAD(P)-binding domain"/>
    <property type="match status" value="1"/>
</dbReference>
<evidence type="ECO:0000259" key="1">
    <source>
        <dbReference type="Pfam" id="PF01593"/>
    </source>
</evidence>
<dbReference type="GO" id="GO:0016491">
    <property type="term" value="F:oxidoreductase activity"/>
    <property type="evidence" value="ECO:0007669"/>
    <property type="project" value="InterPro"/>
</dbReference>
<proteinExistence type="predicted"/>
<evidence type="ECO:0000313" key="3">
    <source>
        <dbReference type="Proteomes" id="UP000327424"/>
    </source>
</evidence>
<name>A0A5J6WG65_MORMI</name>
<dbReference type="PANTHER" id="PTHR42923:SF17">
    <property type="entry name" value="AMINE OXIDASE DOMAIN-CONTAINING PROTEIN"/>
    <property type="match status" value="1"/>
</dbReference>
<sequence length="422" mass="48379">MKKNIAIIGTGISGLTSAYLLNQQHDVTVFEKNDYIGGHTATKDIHYDGQDYAIDTGFIVCNNKTYPYFLKLLKQLNVPLQDTEMSFSVFNKNNNLEYNGCDLNGLFSQRRNLFNFKFWRLIAEILNFNKRCKAHYHADDIDDEHTLGAFLTENGFSDYFCQNYILPMGAAIWSTSLNEMKDFQLKFFVRFFFNHGLLNIQDRPQWYVIPGGSREYITPLIASFKDKIQLNSNIARVIRTATHVTIQLADGSEQLFDEVVFACHSDQALALLADPSEQETAILGAIPYSRNEVVLHTDINILPRNIRSWASWNYLLSADKQAQLSKPSCVTYNMNILQGIESKHTFCVTLNQTEQIEPQKIIQKFVYHHPVFNHLSLAAQQRRTEICGQNRTHFTGAYWHHGFHEDGVNSAVIVAQRFGIQL</sequence>
<keyword evidence="3" id="KW-1185">Reference proteome</keyword>
<reference evidence="2 3" key="1">
    <citation type="submission" date="2019-09" db="EMBL/GenBank/DDBJ databases">
        <title>Hybrid Assembly of the complete Genome of the Deep-Sea Bacterium Moritella marina from long Nanopore and Illumina reads.</title>
        <authorList>
            <person name="Magin S."/>
            <person name="Georgoulis A."/>
            <person name="Papadimitriou K."/>
            <person name="Iliakis G."/>
            <person name="Vorgias C.E."/>
        </authorList>
    </citation>
    <scope>NUCLEOTIDE SEQUENCE [LARGE SCALE GENOMIC DNA]</scope>
    <source>
        <strain evidence="2 3">MP-1</strain>
    </source>
</reference>
<dbReference type="Gene3D" id="3.50.50.60">
    <property type="entry name" value="FAD/NAD(P)-binding domain"/>
    <property type="match status" value="1"/>
</dbReference>
<organism evidence="2 3">
    <name type="scientific">Moritella marina ATCC 15381</name>
    <dbReference type="NCBI Taxonomy" id="1202962"/>
    <lineage>
        <taxon>Bacteria</taxon>
        <taxon>Pseudomonadati</taxon>
        <taxon>Pseudomonadota</taxon>
        <taxon>Gammaproteobacteria</taxon>
        <taxon>Alteromonadales</taxon>
        <taxon>Moritellaceae</taxon>
        <taxon>Moritella</taxon>
    </lineage>
</organism>
<dbReference type="InterPro" id="IPR050464">
    <property type="entry name" value="Zeta_carotene_desat/Oxidored"/>
</dbReference>
<dbReference type="KEGG" id="mmaa:FR932_03430"/>
<dbReference type="OrthoDB" id="20837at2"/>
<dbReference type="RefSeq" id="WP_019441001.1">
    <property type="nucleotide sequence ID" value="NZ_ALOE01000012.1"/>
</dbReference>
<dbReference type="Gene3D" id="3.30.70.1990">
    <property type="match status" value="1"/>
</dbReference>
<dbReference type="FunFam" id="1.10.405.20:FF:000001">
    <property type="entry name" value="Amine oxidase"/>
    <property type="match status" value="1"/>
</dbReference>
<dbReference type="Proteomes" id="UP000327424">
    <property type="component" value="Chromosome"/>
</dbReference>
<evidence type="ECO:0000313" key="2">
    <source>
        <dbReference type="EMBL" id="QFI36946.1"/>
    </source>
</evidence>
<dbReference type="Pfam" id="PF01593">
    <property type="entry name" value="Amino_oxidase"/>
    <property type="match status" value="1"/>
</dbReference>
<dbReference type="PANTHER" id="PTHR42923">
    <property type="entry name" value="PROTOPORPHYRINOGEN OXIDASE"/>
    <property type="match status" value="1"/>
</dbReference>
<dbReference type="Gene3D" id="1.10.405.20">
    <property type="match status" value="1"/>
</dbReference>
<dbReference type="InterPro" id="IPR036188">
    <property type="entry name" value="FAD/NAD-bd_sf"/>
</dbReference>
<protein>
    <submittedName>
        <fullName evidence="2">FAD-dependent oxidoreductase</fullName>
    </submittedName>
</protein>
<dbReference type="EMBL" id="CP044399">
    <property type="protein sequence ID" value="QFI36946.1"/>
    <property type="molecule type" value="Genomic_DNA"/>
</dbReference>